<feature type="transmembrane region" description="Helical" evidence="1">
    <location>
        <begin position="198"/>
        <end position="219"/>
    </location>
</feature>
<evidence type="ECO:0000256" key="1">
    <source>
        <dbReference type="SAM" id="Phobius"/>
    </source>
</evidence>
<feature type="transmembrane region" description="Helical" evidence="1">
    <location>
        <begin position="254"/>
        <end position="271"/>
    </location>
</feature>
<feature type="transmembrane region" description="Helical" evidence="1">
    <location>
        <begin position="161"/>
        <end position="186"/>
    </location>
</feature>
<feature type="transmembrane region" description="Helical" evidence="1">
    <location>
        <begin position="6"/>
        <end position="28"/>
    </location>
</feature>
<keyword evidence="1" id="KW-0472">Membrane</keyword>
<feature type="transmembrane region" description="Helical" evidence="1">
    <location>
        <begin position="82"/>
        <end position="111"/>
    </location>
</feature>
<feature type="transmembrane region" description="Helical" evidence="1">
    <location>
        <begin position="40"/>
        <end position="62"/>
    </location>
</feature>
<dbReference type="InterPro" id="IPR037185">
    <property type="entry name" value="EmrE-like"/>
</dbReference>
<evidence type="ECO:0000313" key="3">
    <source>
        <dbReference type="EMBL" id="NIJ59152.1"/>
    </source>
</evidence>
<dbReference type="Proteomes" id="UP001429580">
    <property type="component" value="Unassembled WGS sequence"/>
</dbReference>
<evidence type="ECO:0000259" key="2">
    <source>
        <dbReference type="Pfam" id="PF00892"/>
    </source>
</evidence>
<dbReference type="SUPFAM" id="SSF103481">
    <property type="entry name" value="Multidrug resistance efflux transporter EmrE"/>
    <property type="match status" value="2"/>
</dbReference>
<feature type="transmembrane region" description="Helical" evidence="1">
    <location>
        <begin position="132"/>
        <end position="149"/>
    </location>
</feature>
<organism evidence="3 4">
    <name type="scientific">Pseudochelatococcus lubricantis</name>
    <dbReference type="NCBI Taxonomy" id="1538102"/>
    <lineage>
        <taxon>Bacteria</taxon>
        <taxon>Pseudomonadati</taxon>
        <taxon>Pseudomonadota</taxon>
        <taxon>Alphaproteobacteria</taxon>
        <taxon>Hyphomicrobiales</taxon>
        <taxon>Chelatococcaceae</taxon>
        <taxon>Pseudochelatococcus</taxon>
    </lineage>
</organism>
<name>A0ABX0V1Z7_9HYPH</name>
<proteinExistence type="predicted"/>
<protein>
    <submittedName>
        <fullName evidence="3">Drug/metabolite transporter (DMT)-like permease</fullName>
    </submittedName>
</protein>
<gene>
    <name evidence="3" type="ORF">FHS82_003007</name>
</gene>
<feature type="transmembrane region" description="Helical" evidence="1">
    <location>
        <begin position="225"/>
        <end position="247"/>
    </location>
</feature>
<dbReference type="EMBL" id="JAASQI010000007">
    <property type="protein sequence ID" value="NIJ59152.1"/>
    <property type="molecule type" value="Genomic_DNA"/>
</dbReference>
<feature type="domain" description="EamA" evidence="2">
    <location>
        <begin position="133"/>
        <end position="270"/>
    </location>
</feature>
<keyword evidence="4" id="KW-1185">Reference proteome</keyword>
<evidence type="ECO:0000313" key="4">
    <source>
        <dbReference type="Proteomes" id="UP001429580"/>
    </source>
</evidence>
<reference evidence="3 4" key="1">
    <citation type="submission" date="2020-03" db="EMBL/GenBank/DDBJ databases">
        <title>Genomic Encyclopedia of Type Strains, Phase IV (KMG-IV): sequencing the most valuable type-strain genomes for metagenomic binning, comparative biology and taxonomic classification.</title>
        <authorList>
            <person name="Goeker M."/>
        </authorList>
    </citation>
    <scope>NUCLEOTIDE SEQUENCE [LARGE SCALE GENOMIC DNA]</scope>
    <source>
        <strain evidence="3 4">DSM 103870</strain>
    </source>
</reference>
<sequence>MGTSGATFVRFGFGAPFAVLYLFLVLRVTGAAVPAFNPAFVGWVAVGGFTQIAATYLLVHLFSFRNFAIGTAYSRTEPAQAVILGGVLLAEVPTVGALAAVAISVLGVMLISVAHTKVSLRSLFTSLRTRSVAIGLTSGLAFAASAVAYRAASLSLAGSNFIVQATITLACVILFQAAAMLVWLLWRERDELARIRRAWKPSLFVGFVGATASLCWFTAMTVQQAAVVKALGQVEMIFAFAFTVFVFRERINRFEAAGCLLIVLGILILVLL</sequence>
<dbReference type="InterPro" id="IPR000620">
    <property type="entry name" value="EamA_dom"/>
</dbReference>
<accession>A0ABX0V1Z7</accession>
<keyword evidence="1" id="KW-1133">Transmembrane helix</keyword>
<comment type="caution">
    <text evidence="3">The sequence shown here is derived from an EMBL/GenBank/DDBJ whole genome shotgun (WGS) entry which is preliminary data.</text>
</comment>
<dbReference type="Gene3D" id="1.10.3730.20">
    <property type="match status" value="1"/>
</dbReference>
<dbReference type="Pfam" id="PF00892">
    <property type="entry name" value="EamA"/>
    <property type="match status" value="1"/>
</dbReference>
<keyword evidence="1" id="KW-0812">Transmembrane</keyword>